<dbReference type="PANTHER" id="PTHR43884:SF12">
    <property type="entry name" value="ISOVALERYL-COA DEHYDROGENASE, MITOCHONDRIAL-RELATED"/>
    <property type="match status" value="1"/>
</dbReference>
<dbReference type="Gene3D" id="1.10.540.10">
    <property type="entry name" value="Acyl-CoA dehydrogenase/oxidase, N-terminal domain"/>
    <property type="match status" value="1"/>
</dbReference>
<feature type="domain" description="Acyl-CoA dehydrogenase/oxidase N-terminal" evidence="1">
    <location>
        <begin position="13"/>
        <end position="106"/>
    </location>
</feature>
<dbReference type="InterPro" id="IPR046373">
    <property type="entry name" value="Acyl-CoA_Oxase/DH_mid-dom_sf"/>
</dbReference>
<dbReference type="PANTHER" id="PTHR43884">
    <property type="entry name" value="ACYL-COA DEHYDROGENASE"/>
    <property type="match status" value="1"/>
</dbReference>
<dbReference type="AlphaFoldDB" id="A0A369ZJF4"/>
<dbReference type="GO" id="GO:0003995">
    <property type="term" value="F:acyl-CoA dehydrogenase activity"/>
    <property type="evidence" value="ECO:0007669"/>
    <property type="project" value="TreeGrafter"/>
</dbReference>
<dbReference type="STRING" id="735.B0185_02415"/>
<dbReference type="InterPro" id="IPR009100">
    <property type="entry name" value="AcylCoA_DH/oxidase_NM_dom_sf"/>
</dbReference>
<dbReference type="Proteomes" id="UP000253999">
    <property type="component" value="Unassembled WGS sequence"/>
</dbReference>
<dbReference type="RefSeq" id="WP_111313132.1">
    <property type="nucleotide sequence ID" value="NZ_JAUPSI010000018.1"/>
</dbReference>
<dbReference type="InterPro" id="IPR037069">
    <property type="entry name" value="AcylCoA_DH/ox_N_sf"/>
</dbReference>
<dbReference type="EMBL" id="QEQD01000006">
    <property type="protein sequence ID" value="RDF03891.1"/>
    <property type="molecule type" value="Genomic_DNA"/>
</dbReference>
<proteinExistence type="predicted"/>
<sequence length="358" mass="39615">MAKYLSTEFIEWLNQHAAEIDQSNQYADELFKRVAQEGIFKIGVPEVLGGKGGSFQQAIEAVREISTYSLTAGFISWGHRTLIQNLLSSKNSLPRERWLDDLLNGELSGGTGLSNAVKFLLGIEELQVTIVEEGGKRYLQGRLPWITNLKESGFITIFAAEYADSSKPPVIIVLPYNANGVTRTKELSLVALQGSNTVAIELNHVELDPDWIIAENAGEYLAQVRPTFLGLQCAMAFGLAARSLAEVKKSLDYVDNRSVLKPEYDEQVQKLANLERRLAEGLNQSNFFIDNPKALFDVRIEIVDVVASSLLLELQASGGRGYLQNAGSDFIRRWREGAFLPVVTPSVLQLKTILQAAK</sequence>
<evidence type="ECO:0000259" key="1">
    <source>
        <dbReference type="Pfam" id="PF02771"/>
    </source>
</evidence>
<dbReference type="Gene3D" id="2.40.110.10">
    <property type="entry name" value="Butyryl-CoA Dehydrogenase, subunit A, domain 2"/>
    <property type="match status" value="1"/>
</dbReference>
<dbReference type="Pfam" id="PF02771">
    <property type="entry name" value="Acyl-CoA_dh_N"/>
    <property type="match status" value="1"/>
</dbReference>
<accession>A0A369ZJF4</accession>
<dbReference type="GO" id="GO:0050660">
    <property type="term" value="F:flavin adenine dinucleotide binding"/>
    <property type="evidence" value="ECO:0007669"/>
    <property type="project" value="InterPro"/>
</dbReference>
<comment type="caution">
    <text evidence="2">The sequence shown here is derived from an EMBL/GenBank/DDBJ whole genome shotgun (WGS) entry which is preliminary data.</text>
</comment>
<protein>
    <submittedName>
        <fullName evidence="2">Acyl-CoA dehydrogenase</fullName>
    </submittedName>
</protein>
<organism evidence="2 3">
    <name type="scientific">Haemophilus parahaemolyticus</name>
    <dbReference type="NCBI Taxonomy" id="735"/>
    <lineage>
        <taxon>Bacteria</taxon>
        <taxon>Pseudomonadati</taxon>
        <taxon>Pseudomonadota</taxon>
        <taxon>Gammaproteobacteria</taxon>
        <taxon>Pasteurellales</taxon>
        <taxon>Pasteurellaceae</taxon>
        <taxon>Haemophilus</taxon>
    </lineage>
</organism>
<gene>
    <name evidence="2" type="ORF">DPV98_06575</name>
</gene>
<evidence type="ECO:0000313" key="2">
    <source>
        <dbReference type="EMBL" id="RDF03891.1"/>
    </source>
</evidence>
<dbReference type="SUPFAM" id="SSF56645">
    <property type="entry name" value="Acyl-CoA dehydrogenase NM domain-like"/>
    <property type="match status" value="1"/>
</dbReference>
<evidence type="ECO:0000313" key="3">
    <source>
        <dbReference type="Proteomes" id="UP000253999"/>
    </source>
</evidence>
<reference evidence="2 3" key="1">
    <citation type="submission" date="2018-05" db="EMBL/GenBank/DDBJ databases">
        <title>Draft Genome Sequences for a Diverse set of 7 Haemophilus Species.</title>
        <authorList>
            <person name="Nichols M."/>
            <person name="Topaz N."/>
            <person name="Wang X."/>
            <person name="Wang X."/>
            <person name="Boxrud D."/>
        </authorList>
    </citation>
    <scope>NUCLEOTIDE SEQUENCE [LARGE SCALE GENOMIC DNA]</scope>
    <source>
        <strain evidence="2 3">C2010039593</strain>
    </source>
</reference>
<name>A0A369ZJF4_HAEPH</name>
<dbReference type="InterPro" id="IPR013786">
    <property type="entry name" value="AcylCoA_DH/ox_N"/>
</dbReference>